<accession>A0A8S9KDJ9</accession>
<name>A0A8S9KDJ9_BRACR</name>
<sequence length="75" mass="8452">MEQGMFRKTDLEAFFKALKESCNTLGNTLGYSYTAHAMSSTTERIRVGVQNLLELLLKNQPTLNMRGKVNLKLEG</sequence>
<proteinExistence type="predicted"/>
<organism evidence="1">
    <name type="scientific">Brassica cretica</name>
    <name type="common">Mustard</name>
    <dbReference type="NCBI Taxonomy" id="69181"/>
    <lineage>
        <taxon>Eukaryota</taxon>
        <taxon>Viridiplantae</taxon>
        <taxon>Streptophyta</taxon>
        <taxon>Embryophyta</taxon>
        <taxon>Tracheophyta</taxon>
        <taxon>Spermatophyta</taxon>
        <taxon>Magnoliopsida</taxon>
        <taxon>eudicotyledons</taxon>
        <taxon>Gunneridae</taxon>
        <taxon>Pentapetalae</taxon>
        <taxon>rosids</taxon>
        <taxon>malvids</taxon>
        <taxon>Brassicales</taxon>
        <taxon>Brassicaceae</taxon>
        <taxon>Brassiceae</taxon>
        <taxon>Brassica</taxon>
    </lineage>
</organism>
<protein>
    <submittedName>
        <fullName evidence="1">Uncharacterized protein</fullName>
    </submittedName>
</protein>
<reference evidence="1" key="1">
    <citation type="submission" date="2019-12" db="EMBL/GenBank/DDBJ databases">
        <title>Genome sequencing and annotation of Brassica cretica.</title>
        <authorList>
            <person name="Studholme D.J."/>
            <person name="Sarris P.F."/>
        </authorList>
    </citation>
    <scope>NUCLEOTIDE SEQUENCE</scope>
    <source>
        <strain evidence="1">PFS-102/07</strain>
        <tissue evidence="1">Leaf</tissue>
    </source>
</reference>
<gene>
    <name evidence="1" type="ORF">F2Q70_00044762</name>
</gene>
<dbReference type="AlphaFoldDB" id="A0A8S9KDJ9"/>
<comment type="caution">
    <text evidence="1">The sequence shown here is derived from an EMBL/GenBank/DDBJ whole genome shotgun (WGS) entry which is preliminary data.</text>
</comment>
<dbReference type="EMBL" id="QGKY02000164">
    <property type="protein sequence ID" value="KAF2592824.1"/>
    <property type="molecule type" value="Genomic_DNA"/>
</dbReference>
<evidence type="ECO:0000313" key="1">
    <source>
        <dbReference type="EMBL" id="KAF2592824.1"/>
    </source>
</evidence>